<evidence type="ECO:0000313" key="2">
    <source>
        <dbReference type="Proteomes" id="UP001295794"/>
    </source>
</evidence>
<protein>
    <submittedName>
        <fullName evidence="1">Uncharacterized protein</fullName>
    </submittedName>
</protein>
<reference evidence="1" key="1">
    <citation type="submission" date="2023-11" db="EMBL/GenBank/DDBJ databases">
        <authorList>
            <person name="De Vega J J."/>
            <person name="De Vega J J."/>
        </authorList>
    </citation>
    <scope>NUCLEOTIDE SEQUENCE</scope>
</reference>
<dbReference type="AlphaFoldDB" id="A0AAD2HU45"/>
<keyword evidence="2" id="KW-1185">Reference proteome</keyword>
<name>A0AAD2HU45_9AGAR</name>
<accession>A0AAD2HU45</accession>
<sequence length="69" mass="7615">MGAYCRGSDALCRRPRDRPRGEADLSLVIRLASRSKSPMFSLQFSVCTPRNLSTSLVCLLFCTSMTAGR</sequence>
<proteinExistence type="predicted"/>
<evidence type="ECO:0000313" key="1">
    <source>
        <dbReference type="EMBL" id="CAK5281902.1"/>
    </source>
</evidence>
<organism evidence="1 2">
    <name type="scientific">Mycena citricolor</name>
    <dbReference type="NCBI Taxonomy" id="2018698"/>
    <lineage>
        <taxon>Eukaryota</taxon>
        <taxon>Fungi</taxon>
        <taxon>Dikarya</taxon>
        <taxon>Basidiomycota</taxon>
        <taxon>Agaricomycotina</taxon>
        <taxon>Agaricomycetes</taxon>
        <taxon>Agaricomycetidae</taxon>
        <taxon>Agaricales</taxon>
        <taxon>Marasmiineae</taxon>
        <taxon>Mycenaceae</taxon>
        <taxon>Mycena</taxon>
    </lineage>
</organism>
<gene>
    <name evidence="1" type="ORF">MYCIT1_LOCUS33254</name>
</gene>
<comment type="caution">
    <text evidence="1">The sequence shown here is derived from an EMBL/GenBank/DDBJ whole genome shotgun (WGS) entry which is preliminary data.</text>
</comment>
<dbReference type="EMBL" id="CAVNYO010000444">
    <property type="protein sequence ID" value="CAK5281902.1"/>
    <property type="molecule type" value="Genomic_DNA"/>
</dbReference>
<dbReference type="Proteomes" id="UP001295794">
    <property type="component" value="Unassembled WGS sequence"/>
</dbReference>